<dbReference type="AlphaFoldDB" id="A0A6J6ID83"/>
<gene>
    <name evidence="8" type="ORF">UFOPK1874_01089</name>
</gene>
<evidence type="ECO:0000256" key="6">
    <source>
        <dbReference type="ARBA" id="ARBA00023204"/>
    </source>
</evidence>
<feature type="domain" description="Toprim" evidence="7">
    <location>
        <begin position="82"/>
        <end position="177"/>
    </location>
</feature>
<keyword evidence="3" id="KW-0863">Zinc-finger</keyword>
<keyword evidence="1" id="KW-0479">Metal-binding</keyword>
<proteinExistence type="inferred from homology"/>
<dbReference type="Gene3D" id="3.30.60.80">
    <property type="match status" value="1"/>
</dbReference>
<dbReference type="InterPro" id="IPR006171">
    <property type="entry name" value="TOPRIM_dom"/>
</dbReference>
<accession>A0A6J6ID83</accession>
<dbReference type="PANTHER" id="PTHR30446:SF0">
    <property type="entry name" value="RECOMBINATION PROTEIN RECR"/>
    <property type="match status" value="1"/>
</dbReference>
<dbReference type="GO" id="GO:0008270">
    <property type="term" value="F:zinc ion binding"/>
    <property type="evidence" value="ECO:0007669"/>
    <property type="project" value="UniProtKB-KW"/>
</dbReference>
<dbReference type="Pfam" id="PF21176">
    <property type="entry name" value="RecR_HhH"/>
    <property type="match status" value="1"/>
</dbReference>
<evidence type="ECO:0000256" key="5">
    <source>
        <dbReference type="ARBA" id="ARBA00023172"/>
    </source>
</evidence>
<dbReference type="Gene3D" id="1.10.8.420">
    <property type="entry name" value="RecR Domain 1"/>
    <property type="match status" value="1"/>
</dbReference>
<evidence type="ECO:0000256" key="2">
    <source>
        <dbReference type="ARBA" id="ARBA00022763"/>
    </source>
</evidence>
<dbReference type="InterPro" id="IPR015967">
    <property type="entry name" value="Rcmb_RecR_Znf"/>
</dbReference>
<evidence type="ECO:0000256" key="3">
    <source>
        <dbReference type="ARBA" id="ARBA00022771"/>
    </source>
</evidence>
<dbReference type="CDD" id="cd01025">
    <property type="entry name" value="TOPRIM_recR"/>
    <property type="match status" value="1"/>
</dbReference>
<evidence type="ECO:0000256" key="4">
    <source>
        <dbReference type="ARBA" id="ARBA00022833"/>
    </source>
</evidence>
<dbReference type="InterPro" id="IPR023627">
    <property type="entry name" value="Rcmb_RecR"/>
</dbReference>
<dbReference type="Gene3D" id="3.40.1360.10">
    <property type="match status" value="1"/>
</dbReference>
<dbReference type="GO" id="GO:0006310">
    <property type="term" value="P:DNA recombination"/>
    <property type="evidence" value="ECO:0007669"/>
    <property type="project" value="UniProtKB-KW"/>
</dbReference>
<keyword evidence="4" id="KW-0862">Zinc</keyword>
<dbReference type="Pfam" id="PF02132">
    <property type="entry name" value="RecR_ZnF"/>
    <property type="match status" value="1"/>
</dbReference>
<dbReference type="SUPFAM" id="SSF111304">
    <property type="entry name" value="Recombination protein RecR"/>
    <property type="match status" value="1"/>
</dbReference>
<evidence type="ECO:0000313" key="8">
    <source>
        <dbReference type="EMBL" id="CAB4621604.1"/>
    </source>
</evidence>
<dbReference type="Gene3D" id="6.10.250.240">
    <property type="match status" value="1"/>
</dbReference>
<evidence type="ECO:0000259" key="7">
    <source>
        <dbReference type="PROSITE" id="PS50880"/>
    </source>
</evidence>
<dbReference type="PANTHER" id="PTHR30446">
    <property type="entry name" value="RECOMBINATION PROTEIN RECR"/>
    <property type="match status" value="1"/>
</dbReference>
<dbReference type="GO" id="GO:0006281">
    <property type="term" value="P:DNA repair"/>
    <property type="evidence" value="ECO:0007669"/>
    <property type="project" value="UniProtKB-KW"/>
</dbReference>
<dbReference type="InterPro" id="IPR034137">
    <property type="entry name" value="TOPRIM_RecR"/>
</dbReference>
<protein>
    <submittedName>
        <fullName evidence="8">Unannotated protein</fullName>
    </submittedName>
</protein>
<sequence length="202" mass="22169">MASPYTPPVQMLIDELGRLPGIGPRSAQRLALHLIKSEDEDVARLARAIIEAKQRVRFCDRCFNLADAELCSICSDAKRESSIVCVVEDSRDIAALERTGEFRGRYHVLLGLIDPLQGVSPENLKVRELLARIKPEGITEVVVCTSNNTEGDVTAMYLVRLLDPLGVTVSRLASGLPVGGDIEFADEVTLGRAFGNRRRLDP</sequence>
<dbReference type="EMBL" id="CAEZUX010000156">
    <property type="protein sequence ID" value="CAB4621604.1"/>
    <property type="molecule type" value="Genomic_DNA"/>
</dbReference>
<dbReference type="InterPro" id="IPR000093">
    <property type="entry name" value="DNA_Rcmb_RecR"/>
</dbReference>
<dbReference type="SMART" id="SM00493">
    <property type="entry name" value="TOPRIM"/>
    <property type="match status" value="1"/>
</dbReference>
<dbReference type="Pfam" id="PF21175">
    <property type="entry name" value="RecR_C"/>
    <property type="match status" value="1"/>
</dbReference>
<keyword evidence="6" id="KW-0234">DNA repair</keyword>
<dbReference type="NCBIfam" id="TIGR00615">
    <property type="entry name" value="recR"/>
    <property type="match status" value="1"/>
</dbReference>
<dbReference type="HAMAP" id="MF_00017">
    <property type="entry name" value="RecR"/>
    <property type="match status" value="1"/>
</dbReference>
<dbReference type="Pfam" id="PF13662">
    <property type="entry name" value="Toprim_4"/>
    <property type="match status" value="1"/>
</dbReference>
<name>A0A6J6ID83_9ZZZZ</name>
<dbReference type="GO" id="GO:0003677">
    <property type="term" value="F:DNA binding"/>
    <property type="evidence" value="ECO:0007669"/>
    <property type="project" value="InterPro"/>
</dbReference>
<organism evidence="8">
    <name type="scientific">freshwater metagenome</name>
    <dbReference type="NCBI Taxonomy" id="449393"/>
    <lineage>
        <taxon>unclassified sequences</taxon>
        <taxon>metagenomes</taxon>
        <taxon>ecological metagenomes</taxon>
    </lineage>
</organism>
<evidence type="ECO:0000256" key="1">
    <source>
        <dbReference type="ARBA" id="ARBA00022723"/>
    </source>
</evidence>
<dbReference type="PROSITE" id="PS50880">
    <property type="entry name" value="TOPRIM"/>
    <property type="match status" value="1"/>
</dbReference>
<keyword evidence="5" id="KW-0233">DNA recombination</keyword>
<keyword evidence="2" id="KW-0227">DNA damage</keyword>
<reference evidence="8" key="1">
    <citation type="submission" date="2020-05" db="EMBL/GenBank/DDBJ databases">
        <authorList>
            <person name="Chiriac C."/>
            <person name="Salcher M."/>
            <person name="Ghai R."/>
            <person name="Kavagutti S V."/>
        </authorList>
    </citation>
    <scope>NUCLEOTIDE SEQUENCE</scope>
</reference>